<organism evidence="2">
    <name type="scientific">Bionectria ochroleuca</name>
    <name type="common">Gliocladium roseum</name>
    <dbReference type="NCBI Taxonomy" id="29856"/>
    <lineage>
        <taxon>Eukaryota</taxon>
        <taxon>Fungi</taxon>
        <taxon>Dikarya</taxon>
        <taxon>Ascomycota</taxon>
        <taxon>Pezizomycotina</taxon>
        <taxon>Sordariomycetes</taxon>
        <taxon>Hypocreomycetidae</taxon>
        <taxon>Hypocreales</taxon>
        <taxon>Bionectriaceae</taxon>
        <taxon>Clonostachys</taxon>
    </lineage>
</organism>
<accession>A0A0B7K4N4</accession>
<dbReference type="SUPFAM" id="SSF56752">
    <property type="entry name" value="D-aminoacid aminotransferase-like PLP-dependent enzymes"/>
    <property type="match status" value="1"/>
</dbReference>
<dbReference type="Gene3D" id="3.20.10.10">
    <property type="entry name" value="D-amino Acid Aminotransferase, subunit A, domain 2"/>
    <property type="match status" value="1"/>
</dbReference>
<evidence type="ECO:0008006" key="3">
    <source>
        <dbReference type="Google" id="ProtNLM"/>
    </source>
</evidence>
<dbReference type="Gene3D" id="3.30.470.10">
    <property type="match status" value="1"/>
</dbReference>
<dbReference type="InterPro" id="IPR043132">
    <property type="entry name" value="BCAT-like_C"/>
</dbReference>
<gene>
    <name evidence="2" type="ORF">BN869_000008341_1</name>
</gene>
<dbReference type="InterPro" id="IPR001544">
    <property type="entry name" value="Aminotrans_IV"/>
</dbReference>
<comment type="similarity">
    <text evidence="1">Belongs to the class-IV pyridoxal-phosphate-dependent aminotransferase family.</text>
</comment>
<evidence type="ECO:0000256" key="1">
    <source>
        <dbReference type="ARBA" id="ARBA00009320"/>
    </source>
</evidence>
<dbReference type="Pfam" id="PF01063">
    <property type="entry name" value="Aminotran_4"/>
    <property type="match status" value="1"/>
</dbReference>
<dbReference type="EMBL" id="CDPU01000027">
    <property type="protein sequence ID" value="CEO52283.1"/>
    <property type="molecule type" value="Genomic_DNA"/>
</dbReference>
<sequence>MKTHAKVLEGHLKRKAALEATFSSNTLAQGGFLHSDLTYDVPAVWDGRLYRFHDHLDRLEESCKKLRLTCPLSREEVIATVKGMISKSGIRDAYVELIVTRGLQFVRTLNPNDKKPNALYLLAMPYVWVMPLEMQATGGSAIVARSTRRIPPGAIDPTIKNLQWGDLIRGLFEAEDRGSMYPFLTDGDSHLTEGSGYNIWLVVDGALYTAARGVLEGITRRSVIEIAKAKGIEVRYEVPVELAYRAQEIFTSTTAGGISPIVELDGAPVGDGKVGPITSMVWDEYWAMHYLPEQTLEIQYEA</sequence>
<dbReference type="InterPro" id="IPR050571">
    <property type="entry name" value="Class-IV_PLP-Dep_Aminotrnsfr"/>
</dbReference>
<protein>
    <recommendedName>
        <fullName evidence="3">Branched-chain-amino-acid aminotransferase</fullName>
    </recommendedName>
</protein>
<dbReference type="GO" id="GO:0003824">
    <property type="term" value="F:catalytic activity"/>
    <property type="evidence" value="ECO:0007669"/>
    <property type="project" value="InterPro"/>
</dbReference>
<reference evidence="2" key="1">
    <citation type="submission" date="2015-01" db="EMBL/GenBank/DDBJ databases">
        <authorList>
            <person name="Durling Mikael"/>
        </authorList>
    </citation>
    <scope>NUCLEOTIDE SEQUENCE</scope>
</reference>
<dbReference type="InterPro" id="IPR043131">
    <property type="entry name" value="BCAT-like_N"/>
</dbReference>
<dbReference type="AlphaFoldDB" id="A0A0B7K4N4"/>
<proteinExistence type="inferred from homology"/>
<dbReference type="PANTHER" id="PTHR42743:SF11">
    <property type="entry name" value="AMINODEOXYCHORISMATE LYASE"/>
    <property type="match status" value="1"/>
</dbReference>
<dbReference type="PANTHER" id="PTHR42743">
    <property type="entry name" value="AMINO-ACID AMINOTRANSFERASE"/>
    <property type="match status" value="1"/>
</dbReference>
<dbReference type="GO" id="GO:0046394">
    <property type="term" value="P:carboxylic acid biosynthetic process"/>
    <property type="evidence" value="ECO:0007669"/>
    <property type="project" value="UniProtKB-ARBA"/>
</dbReference>
<evidence type="ECO:0000313" key="2">
    <source>
        <dbReference type="EMBL" id="CEO52283.1"/>
    </source>
</evidence>
<name>A0A0B7K4N4_BIOOC</name>
<dbReference type="InterPro" id="IPR036038">
    <property type="entry name" value="Aminotransferase-like"/>
</dbReference>